<name>A0ABW3MG58_9PSEU</name>
<evidence type="ECO:0000313" key="2">
    <source>
        <dbReference type="EMBL" id="MFD1049671.1"/>
    </source>
</evidence>
<feature type="transmembrane region" description="Helical" evidence="1">
    <location>
        <begin position="12"/>
        <end position="33"/>
    </location>
</feature>
<keyword evidence="1" id="KW-0472">Membrane</keyword>
<keyword evidence="1" id="KW-1133">Transmembrane helix</keyword>
<protein>
    <submittedName>
        <fullName evidence="2">TIGR04222 domain-containing membrane protein</fullName>
    </submittedName>
</protein>
<proteinExistence type="predicted"/>
<dbReference type="EMBL" id="JBHTIS010002326">
    <property type="protein sequence ID" value="MFD1049671.1"/>
    <property type="molecule type" value="Genomic_DNA"/>
</dbReference>
<evidence type="ECO:0000256" key="1">
    <source>
        <dbReference type="SAM" id="Phobius"/>
    </source>
</evidence>
<reference evidence="3" key="1">
    <citation type="journal article" date="2019" name="Int. J. Syst. Evol. Microbiol.">
        <title>The Global Catalogue of Microorganisms (GCM) 10K type strain sequencing project: providing services to taxonomists for standard genome sequencing and annotation.</title>
        <authorList>
            <consortium name="The Broad Institute Genomics Platform"/>
            <consortium name="The Broad Institute Genome Sequencing Center for Infectious Disease"/>
            <person name="Wu L."/>
            <person name="Ma J."/>
        </authorList>
    </citation>
    <scope>NUCLEOTIDE SEQUENCE [LARGE SCALE GENOMIC DNA]</scope>
    <source>
        <strain evidence="3">JCM 31486</strain>
    </source>
</reference>
<gene>
    <name evidence="2" type="ORF">ACFQ1S_31165</name>
</gene>
<evidence type="ECO:0000313" key="3">
    <source>
        <dbReference type="Proteomes" id="UP001597045"/>
    </source>
</evidence>
<sequence length="73" mass="7719">MEDTWGIPGPEFLALYVTAFLVALLFVFAVRILTRSGAAHSTAAPVALSTYQVACLTGGPRRVVEAAVARLVD</sequence>
<keyword evidence="1" id="KW-0812">Transmembrane</keyword>
<accession>A0ABW3MG58</accession>
<organism evidence="2 3">
    <name type="scientific">Kibdelosporangium lantanae</name>
    <dbReference type="NCBI Taxonomy" id="1497396"/>
    <lineage>
        <taxon>Bacteria</taxon>
        <taxon>Bacillati</taxon>
        <taxon>Actinomycetota</taxon>
        <taxon>Actinomycetes</taxon>
        <taxon>Pseudonocardiales</taxon>
        <taxon>Pseudonocardiaceae</taxon>
        <taxon>Kibdelosporangium</taxon>
    </lineage>
</organism>
<feature type="non-terminal residue" evidence="2">
    <location>
        <position position="73"/>
    </location>
</feature>
<keyword evidence="3" id="KW-1185">Reference proteome</keyword>
<dbReference type="Proteomes" id="UP001597045">
    <property type="component" value="Unassembled WGS sequence"/>
</dbReference>
<comment type="caution">
    <text evidence="2">The sequence shown here is derived from an EMBL/GenBank/DDBJ whole genome shotgun (WGS) entry which is preliminary data.</text>
</comment>